<proteinExistence type="predicted"/>
<feature type="signal peptide" evidence="2">
    <location>
        <begin position="1"/>
        <end position="19"/>
    </location>
</feature>
<dbReference type="SUPFAM" id="SSF57184">
    <property type="entry name" value="Growth factor receptor domain"/>
    <property type="match status" value="4"/>
</dbReference>
<dbReference type="CDD" id="cd00064">
    <property type="entry name" value="FU"/>
    <property type="match status" value="1"/>
</dbReference>
<organism evidence="3 4">
    <name type="scientific">Tetrahymena thermophila (strain SB210)</name>
    <dbReference type="NCBI Taxonomy" id="312017"/>
    <lineage>
        <taxon>Eukaryota</taxon>
        <taxon>Sar</taxon>
        <taxon>Alveolata</taxon>
        <taxon>Ciliophora</taxon>
        <taxon>Intramacronucleata</taxon>
        <taxon>Oligohymenophorea</taxon>
        <taxon>Hymenostomatida</taxon>
        <taxon>Tetrahymenina</taxon>
        <taxon>Tetrahymenidae</taxon>
        <taxon>Tetrahymena</taxon>
    </lineage>
</organism>
<dbReference type="SMART" id="SM00261">
    <property type="entry name" value="FU"/>
    <property type="match status" value="5"/>
</dbReference>
<dbReference type="GeneID" id="7825475"/>
<feature type="transmembrane region" description="Helical" evidence="1">
    <location>
        <begin position="1591"/>
        <end position="1609"/>
    </location>
</feature>
<sequence>MSRIYLLLFIASFINVSLGQSAPCGIKRLISNMTYFGCQRQSTVQIIQGEKILNDQYLDITQLTVVGWYRLFGNLNQEYLIIQAMSDDSNNLISISYNPSSFQLYVKFQNQPKVSVSLINVFEYLLQDNWFFVKIGIRLNQDNLPICYTYYYIQTAYSIYNPSYTYQQGQALSNNLVKFDNNQFQLFYGNTSNFPLCSLCGVSDHVTVFIGRANHQSQGPSFQTSAQEMYYQANLVLQINFQVIYQLQSIQLNRAIHNKQYISFVKKNPVFQNVLQLLTNEYINAGPYYFDENKGLVIQFDIRFNGDMLNSSPPFASIQQVSSQQYFYLISVLQIGSLFYLQDSYYWQNSIYYQISFNSWYRITVVLSQQFKQIQKTVYLNNKIIFSQTYQNQLPIGTIRFTLGNLSTNIYDPNMVVNREILIKSIKIYQGTFFQACLNCSMQMNLDGNDCIMCSNDGDFIKQDKQKYTCESSCNYADFSASQASWQTCEWSFNKSCQQYQLTEFQTTCDCPDGHYFDGNTCLPCPQYCITCSSGTQCKEFLFPRGYDGKCSQGLFDDGKQCIGQQLKILSYQNTLITLKQTLVDCTNPNLYSLQDFIIKNKFFKIKSGLTSFFISLNFILNIPVPFAVGKVYSIFYMIDENIHIFSLVAFVDQSNGISLCLVIGENQQLFFAPVENGQQIWIGLSTNLKDVSLIVKLKNNPVSYYYQMISQPIKNILVDPSLIFGMASPNFPSQSIFCGQFMNINNWIIQGHQSMTKFASVLQRQSQKDLIKVFDLDFSNYSISKFTSVYMILNIYNPLQYFSYSTFNRQFSQIYGFLIDSQYPAYAYLASQLNSNIFAISLNMKAFSLTTYDYTFLSITYWGTKIVQFRFIQSLFDLQPKLEICVQQVCQLLKYVRFSSVNSNYFFVTVESIYFSLYLQTVKFNVVLNYQTEEIEIQSSIYFYLYPQYLSFQIGQQIDNLAAPIFYFNNLELYMQGFYYLEYDMSDPCFIYINRLNMTCILPKQGYSLLNNQVIPNDQCNSNRTLNQTIYFYNPANLRCQDSNLIILNCVEILYTNLNVCNKCLDPMMDPLNNCQCKDGTYFDQTKKKCQYCSPTCKTCSGNSSNCLSCKQDTQILPLCNCPLNNQYLDSMFNCQDCQKQCSSCFESASCITCSYGRIHPPICQCDPKYFLNKPNDPIQNECEPIICKNKCQTCQYSSDNCLLCKGNRIQPPNCQCPDGYYDDPKNDNVNCSKCQSHQYYDQISQQCTNCHDLCLTCNGPTKQNCLSCQNNQILDENHQCTCQQGNDLVSDPIKGSSCYGFFNLAYSLQQKNGKYQIQIDFETEVYLLEQIISQHGIINIFQLSISEVPSQNYEIKSFNIPRNNQIILEIGINQSIKASYGSLIFKTTNIFIDYQNQIVLNPKYLKQPFQFNIGPYLLVIDDNKQQVINQISQITPKNQAFIGYIRSLQFLFYLLNSIQPTAMFLLIKINIPINFYTFLSLFGTFVYQRMPEYQDNKLQHGFTLFGSNVDEFVHSSGNIQFDRLGFRDSFLVNCQIIFCKYLVILTLLLGMLAIKQFFYPLKQSDNKAQGKIQKIMNFFVVRLSSENEVNLLIVILSINIQVYNIYSTNWLSRWSIYSAIFVISIFSISLIWFYLNYNSMNFSLSQNYFEFFFLRLKQQKFNCKAIKNYHFVYFLKKILIVILIYYLVEYPLCLCCICTIINIVTSLMTFYYKPYKYLFLNLVKSIGDILLAATWIFMIMFYKFNQENLNLVVLNQEDVNSFLNKGFIATIILILFNMLFLLGFLFESVGLPIYEFLQKNKDKIYLIYNKRRQKKTKIYQNENNNTIQVNIELNSGKKIILQ</sequence>
<feature type="transmembrane region" description="Helical" evidence="1">
    <location>
        <begin position="1719"/>
        <end position="1744"/>
    </location>
</feature>
<dbReference type="PANTHER" id="PTHR15332:SF175">
    <property type="entry name" value="PROPROTEIN CONVERTASE SUBTILISIN_KEXIN TYPE 5-LIKE"/>
    <property type="match status" value="1"/>
</dbReference>
<evidence type="ECO:0000256" key="1">
    <source>
        <dbReference type="SAM" id="Phobius"/>
    </source>
</evidence>
<feature type="transmembrane region" description="Helical" evidence="1">
    <location>
        <begin position="1764"/>
        <end position="1788"/>
    </location>
</feature>
<feature type="transmembrane region" description="Helical" evidence="1">
    <location>
        <begin position="1532"/>
        <end position="1556"/>
    </location>
</feature>
<name>Q23W34_TETTS</name>
<keyword evidence="1 3" id="KW-0812">Transmembrane</keyword>
<dbReference type="KEGG" id="tet:TTHERM_00793970"/>
<dbReference type="InterPro" id="IPR006212">
    <property type="entry name" value="Furin_repeat"/>
</dbReference>
<feature type="chain" id="PRO_5004201979" evidence="2">
    <location>
        <begin position="20"/>
        <end position="1844"/>
    </location>
</feature>
<dbReference type="HOGENOM" id="CLU_257771_0_0_1"/>
<accession>Q23W34</accession>
<dbReference type="InParanoid" id="Q23W34"/>
<evidence type="ECO:0000313" key="4">
    <source>
        <dbReference type="Proteomes" id="UP000009168"/>
    </source>
</evidence>
<gene>
    <name evidence="3" type="ORF">TTHERM_00793970</name>
</gene>
<evidence type="ECO:0000256" key="2">
    <source>
        <dbReference type="SAM" id="SignalP"/>
    </source>
</evidence>
<dbReference type="PANTHER" id="PTHR15332">
    <property type="entry name" value="PROPROTEIN CONVERTASE SUBTILISIN_KEXIN TYPE 5-LIKE"/>
    <property type="match status" value="1"/>
</dbReference>
<dbReference type="eggNOG" id="KOG3525">
    <property type="taxonomic scope" value="Eukaryota"/>
</dbReference>
<feature type="transmembrane region" description="Helical" evidence="1">
    <location>
        <begin position="1464"/>
        <end position="1489"/>
    </location>
</feature>
<protein>
    <submittedName>
        <fullName evidence="3">Transmembrane protein, putative</fullName>
    </submittedName>
</protein>
<dbReference type="InterPro" id="IPR009030">
    <property type="entry name" value="Growth_fac_rcpt_cys_sf"/>
</dbReference>
<feature type="transmembrane region" description="Helical" evidence="1">
    <location>
        <begin position="1616"/>
        <end position="1637"/>
    </location>
</feature>
<feature type="transmembrane region" description="Helical" evidence="1">
    <location>
        <begin position="1680"/>
        <end position="1707"/>
    </location>
</feature>
<keyword evidence="2" id="KW-0732">Signal</keyword>
<dbReference type="EMBL" id="GG662609">
    <property type="protein sequence ID" value="EAS00671.3"/>
    <property type="molecule type" value="Genomic_DNA"/>
</dbReference>
<keyword evidence="4" id="KW-1185">Reference proteome</keyword>
<reference evidence="4" key="1">
    <citation type="journal article" date="2006" name="PLoS Biol.">
        <title>Macronuclear genome sequence of the ciliate Tetrahymena thermophila, a model eukaryote.</title>
        <authorList>
            <person name="Eisen J.A."/>
            <person name="Coyne R.S."/>
            <person name="Wu M."/>
            <person name="Wu D."/>
            <person name="Thiagarajan M."/>
            <person name="Wortman J.R."/>
            <person name="Badger J.H."/>
            <person name="Ren Q."/>
            <person name="Amedeo P."/>
            <person name="Jones K.M."/>
            <person name="Tallon L.J."/>
            <person name="Delcher A.L."/>
            <person name="Salzberg S.L."/>
            <person name="Silva J.C."/>
            <person name="Haas B.J."/>
            <person name="Majoros W.H."/>
            <person name="Farzad M."/>
            <person name="Carlton J.M."/>
            <person name="Smith R.K. Jr."/>
            <person name="Garg J."/>
            <person name="Pearlman R.E."/>
            <person name="Karrer K.M."/>
            <person name="Sun L."/>
            <person name="Manning G."/>
            <person name="Elde N.C."/>
            <person name="Turkewitz A.P."/>
            <person name="Asai D.J."/>
            <person name="Wilkes D.E."/>
            <person name="Wang Y."/>
            <person name="Cai H."/>
            <person name="Collins K."/>
            <person name="Stewart B.A."/>
            <person name="Lee S.R."/>
            <person name="Wilamowska K."/>
            <person name="Weinberg Z."/>
            <person name="Ruzzo W.L."/>
            <person name="Wloga D."/>
            <person name="Gaertig J."/>
            <person name="Frankel J."/>
            <person name="Tsao C.-C."/>
            <person name="Gorovsky M.A."/>
            <person name="Keeling P.J."/>
            <person name="Waller R.F."/>
            <person name="Patron N.J."/>
            <person name="Cherry J.M."/>
            <person name="Stover N.A."/>
            <person name="Krieger C.J."/>
            <person name="del Toro C."/>
            <person name="Ryder H.F."/>
            <person name="Williamson S.C."/>
            <person name="Barbeau R.A."/>
            <person name="Hamilton E.P."/>
            <person name="Orias E."/>
        </authorList>
    </citation>
    <scope>NUCLEOTIDE SEQUENCE [LARGE SCALE GENOMIC DNA]</scope>
    <source>
        <strain evidence="4">SB210</strain>
    </source>
</reference>
<keyword evidence="1" id="KW-0472">Membrane</keyword>
<keyword evidence="1" id="KW-1133">Transmembrane helix</keyword>
<evidence type="ECO:0000313" key="3">
    <source>
        <dbReference type="EMBL" id="EAS00671.3"/>
    </source>
</evidence>
<dbReference type="Proteomes" id="UP000009168">
    <property type="component" value="Unassembled WGS sequence"/>
</dbReference>
<dbReference type="RefSeq" id="XP_001020916.3">
    <property type="nucleotide sequence ID" value="XM_001020916.3"/>
</dbReference>